<accession>A0A803KVP8</accession>
<dbReference type="KEGG" id="cqi:110721958"/>
<gene>
    <name evidence="2" type="primary">LOC110721958</name>
</gene>
<name>A0A803KVP8_CHEQI</name>
<dbReference type="PANTHER" id="PTHR34145:SF68">
    <property type="entry name" value="FBD DOMAIN-CONTAINING PROTEIN"/>
    <property type="match status" value="1"/>
</dbReference>
<sequence>MTKPYENSEVGNYADWVNQVIRANQAPYLNTFRMHFPIPIDDNIFASNIDKWLEFASTKWVRNLELHMETIPTIPFFKNSTFVLNTSLVSLHLTKVAVDGPLLQWVLSICLKLRRLLLHSCLTTDDVFASSKRQKLVISSLTLEHLEIFSSTRLLNAESLHIVAPNLVTLLFSESRTVDVEYVSVPSLVDAAFGGKYSTKLTSNGSILSGLSSQLKKLSLHWSMVPPFQACKFPSFDNVKVLELSFINDHGRYLLVSTLSLITACPQLHTFKLKIMLWRQDDYTRLIPINVAQTNAIRTLLRLEALEFVGYAGYEYAGALAYQLTQHAPMLKKFILDPRKPEHGDLSIWYGNNKRDNMEIGRSMAKLLAKRIKSSVDVVIL</sequence>
<reference evidence="2" key="1">
    <citation type="journal article" date="2017" name="Nature">
        <title>The genome of Chenopodium quinoa.</title>
        <authorList>
            <person name="Jarvis D.E."/>
            <person name="Ho Y.S."/>
            <person name="Lightfoot D.J."/>
            <person name="Schmoeckel S.M."/>
            <person name="Li B."/>
            <person name="Borm T.J.A."/>
            <person name="Ohyanagi H."/>
            <person name="Mineta K."/>
            <person name="Michell C.T."/>
            <person name="Saber N."/>
            <person name="Kharbatia N.M."/>
            <person name="Rupper R.R."/>
            <person name="Sharp A.R."/>
            <person name="Dally N."/>
            <person name="Boughton B.A."/>
            <person name="Woo Y.H."/>
            <person name="Gao G."/>
            <person name="Schijlen E.G.W.M."/>
            <person name="Guo X."/>
            <person name="Momin A.A."/>
            <person name="Negrao S."/>
            <person name="Al-Babili S."/>
            <person name="Gehring C."/>
            <person name="Roessner U."/>
            <person name="Jung C."/>
            <person name="Murphy K."/>
            <person name="Arold S.T."/>
            <person name="Gojobori T."/>
            <person name="van der Linden C.G."/>
            <person name="van Loo E.N."/>
            <person name="Jellen E.N."/>
            <person name="Maughan P.J."/>
            <person name="Tester M."/>
        </authorList>
    </citation>
    <scope>NUCLEOTIDE SEQUENCE [LARGE SCALE GENOMIC DNA]</scope>
    <source>
        <strain evidence="2">cv. PI 614886</strain>
    </source>
</reference>
<proteinExistence type="predicted"/>
<dbReference type="InterPro" id="IPR032675">
    <property type="entry name" value="LRR_dom_sf"/>
</dbReference>
<dbReference type="AlphaFoldDB" id="A0A803KVP8"/>
<dbReference type="Gene3D" id="3.80.10.10">
    <property type="entry name" value="Ribonuclease Inhibitor"/>
    <property type="match status" value="1"/>
</dbReference>
<dbReference type="EnsemblPlants" id="AUR62003106-RA">
    <property type="protein sequence ID" value="AUR62003106-RA:cds"/>
    <property type="gene ID" value="AUR62003106"/>
</dbReference>
<dbReference type="GeneID" id="110721958"/>
<dbReference type="RefSeq" id="XP_021756886.1">
    <property type="nucleotide sequence ID" value="XM_021901194.1"/>
</dbReference>
<dbReference type="SUPFAM" id="SSF52047">
    <property type="entry name" value="RNI-like"/>
    <property type="match status" value="1"/>
</dbReference>
<evidence type="ECO:0000259" key="1">
    <source>
        <dbReference type="Pfam" id="PF23622"/>
    </source>
</evidence>
<dbReference type="Pfam" id="PF23622">
    <property type="entry name" value="LRR_At1g61320_AtMIF1"/>
    <property type="match status" value="1"/>
</dbReference>
<evidence type="ECO:0000313" key="3">
    <source>
        <dbReference type="Proteomes" id="UP000596660"/>
    </source>
</evidence>
<keyword evidence="3" id="KW-1185">Reference proteome</keyword>
<dbReference type="Proteomes" id="UP000596660">
    <property type="component" value="Unplaced"/>
</dbReference>
<evidence type="ECO:0000313" key="2">
    <source>
        <dbReference type="EnsemblPlants" id="AUR62003106-RA:cds"/>
    </source>
</evidence>
<dbReference type="Gramene" id="AUR62003106-RA">
    <property type="protein sequence ID" value="AUR62003106-RA:cds"/>
    <property type="gene ID" value="AUR62003106"/>
</dbReference>
<dbReference type="InterPro" id="IPR055357">
    <property type="entry name" value="LRR_At1g61320_AtMIF1"/>
</dbReference>
<dbReference type="RefSeq" id="XP_021756890.1">
    <property type="nucleotide sequence ID" value="XM_021901198.1"/>
</dbReference>
<dbReference type="PANTHER" id="PTHR34145">
    <property type="entry name" value="OS02G0105600 PROTEIN"/>
    <property type="match status" value="1"/>
</dbReference>
<organism evidence="2 3">
    <name type="scientific">Chenopodium quinoa</name>
    <name type="common">Quinoa</name>
    <dbReference type="NCBI Taxonomy" id="63459"/>
    <lineage>
        <taxon>Eukaryota</taxon>
        <taxon>Viridiplantae</taxon>
        <taxon>Streptophyta</taxon>
        <taxon>Embryophyta</taxon>
        <taxon>Tracheophyta</taxon>
        <taxon>Spermatophyta</taxon>
        <taxon>Magnoliopsida</taxon>
        <taxon>eudicotyledons</taxon>
        <taxon>Gunneridae</taxon>
        <taxon>Pentapetalae</taxon>
        <taxon>Caryophyllales</taxon>
        <taxon>Chenopodiaceae</taxon>
        <taxon>Chenopodioideae</taxon>
        <taxon>Atripliceae</taxon>
        <taxon>Chenopodium</taxon>
    </lineage>
</organism>
<dbReference type="InterPro" id="IPR053772">
    <property type="entry name" value="At1g61320/At1g61330-like"/>
</dbReference>
<reference evidence="2" key="2">
    <citation type="submission" date="2021-03" db="UniProtKB">
        <authorList>
            <consortium name="EnsemblPlants"/>
        </authorList>
    </citation>
    <scope>IDENTIFICATION</scope>
</reference>
<feature type="domain" description="At1g61320/AtMIF1 LRR" evidence="1">
    <location>
        <begin position="81"/>
        <end position="283"/>
    </location>
</feature>
<protein>
    <recommendedName>
        <fullName evidence="1">At1g61320/AtMIF1 LRR domain-containing protein</fullName>
    </recommendedName>
</protein>